<keyword evidence="5" id="KW-1003">Cell membrane</keyword>
<feature type="transmembrane region" description="Helical" evidence="5">
    <location>
        <begin position="486"/>
        <end position="504"/>
    </location>
</feature>
<dbReference type="EMBL" id="KF933436">
    <property type="protein sequence ID" value="AHG23884.1"/>
    <property type="molecule type" value="Genomic_DNA"/>
</dbReference>
<feature type="transmembrane region" description="Helical" evidence="5">
    <location>
        <begin position="581"/>
        <end position="601"/>
    </location>
</feature>
<dbReference type="InterPro" id="IPR002781">
    <property type="entry name" value="TM_pro_TauE-like"/>
</dbReference>
<evidence type="ECO:0000256" key="1">
    <source>
        <dbReference type="ARBA" id="ARBA00004141"/>
    </source>
</evidence>
<dbReference type="GO" id="GO:0004252">
    <property type="term" value="F:serine-type endopeptidase activity"/>
    <property type="evidence" value="ECO:0007669"/>
    <property type="project" value="InterPro"/>
</dbReference>
<keyword evidence="9" id="KW-1185">Reference proteome</keyword>
<dbReference type="Proteomes" id="UP000194003">
    <property type="component" value="Unassembled WGS sequence"/>
</dbReference>
<dbReference type="Pfam" id="PF01925">
    <property type="entry name" value="TauE"/>
    <property type="match status" value="1"/>
</dbReference>
<accession>W0LMV9</accession>
<dbReference type="Pfam" id="PF13365">
    <property type="entry name" value="Trypsin_2"/>
    <property type="match status" value="1"/>
</dbReference>
<comment type="similarity">
    <text evidence="5">Belongs to the 4-toluene sulfonate uptake permease (TSUP) (TC 2.A.102) family.</text>
</comment>
<dbReference type="PANTHER" id="PTHR43701:SF2">
    <property type="entry name" value="MEMBRANE TRANSPORTER PROTEIN YJNA-RELATED"/>
    <property type="match status" value="1"/>
</dbReference>
<dbReference type="NCBIfam" id="NF040961">
    <property type="entry name" value="MamO"/>
    <property type="match status" value="1"/>
</dbReference>
<feature type="transmembrane region" description="Helical" evidence="5">
    <location>
        <begin position="640"/>
        <end position="658"/>
    </location>
</feature>
<evidence type="ECO:0000256" key="5">
    <source>
        <dbReference type="RuleBase" id="RU363041"/>
    </source>
</evidence>
<protein>
    <recommendedName>
        <fullName evidence="5">Probable membrane transporter protein</fullName>
    </recommendedName>
</protein>
<organism evidence="7">
    <name type="scientific">Magnetofaba australis IT-1</name>
    <dbReference type="NCBI Taxonomy" id="1434232"/>
    <lineage>
        <taxon>Bacteria</taxon>
        <taxon>Pseudomonadati</taxon>
        <taxon>Pseudomonadota</taxon>
        <taxon>Magnetococcia</taxon>
        <taxon>Magnetococcales</taxon>
        <taxon>Magnetococcaceae</taxon>
        <taxon>Magnetofaba</taxon>
    </lineage>
</organism>
<evidence type="ECO:0000256" key="6">
    <source>
        <dbReference type="SAM" id="MobiDB-lite"/>
    </source>
</evidence>
<proteinExistence type="inferred from homology"/>
<dbReference type="GO" id="GO:0006508">
    <property type="term" value="P:proteolysis"/>
    <property type="evidence" value="ECO:0007669"/>
    <property type="project" value="InterPro"/>
</dbReference>
<sequence length="661" mass="70449">MTQKTPRKHTFPFCRQSWRIPALILSLACMATFAWGIHLMQDHRKELRGVDYLPPIHKLGGNGGPPINQPVAPGPGAAINRPPNAQTQQAALGGTSAPLVRASLVSISGATDRNGPLTVLGSGALVGSNGYVATASHLIDGKKALQVRVATPGGARDYPARLLKAIPEHNLALVKIQSRETFAYLTPTDSQLMEPGLNVVAWGDNHQGNVIAQPGVITGPSQIVNLGGADVRGMTPTNAIYHWAQSGGPMVDRFGNLLGVNVMLADNKGEISGFMIPGYLIRAHFRDVINLPPPTGGGAAAKMGQGGAGPPGGPTMQTVALPVATQPPPPAFANASPPKNTADAWWKRARDHLHDTLNLHLPSTPFDFSWLFPDDDPHSQKNQLFGYSIGSFFGLMFLGLISGISGGMMTMGGGIIKVTGLMTFFGYGLVLVRPVAYLTNIFMYGAAALRYKQAGLIDWAHIRPMAPWAIVGMVAGYFIGNLLDASVIRILLGLFAAVLAIKMFSELWEQYRQKHPGPHWLDGEIIDEEAIRRIPHLLREGLLGLPMGLISGLLGITGGVVEVPLQRYVNRVPMKIAIANSAVLVFFASSVGSFVAMIHGVQSGAFEASAPIIMALILLPGAYVGGMIGAWLTTVAPMNALRWIYAILMVVIAARMLMTGF</sequence>
<evidence type="ECO:0000256" key="4">
    <source>
        <dbReference type="ARBA" id="ARBA00023136"/>
    </source>
</evidence>
<feature type="compositionally biased region" description="Gly residues" evidence="6">
    <location>
        <begin position="296"/>
        <end position="310"/>
    </location>
</feature>
<dbReference type="InterPro" id="IPR051598">
    <property type="entry name" value="TSUP/Inactive_protease-like"/>
</dbReference>
<dbReference type="InterPro" id="IPR043504">
    <property type="entry name" value="Peptidase_S1_PA_chymotrypsin"/>
</dbReference>
<dbReference type="PANTHER" id="PTHR43701">
    <property type="entry name" value="MEMBRANE TRANSPORTER PROTEIN MJ0441-RELATED"/>
    <property type="match status" value="1"/>
</dbReference>
<dbReference type="SUPFAM" id="SSF50494">
    <property type="entry name" value="Trypsin-like serine proteases"/>
    <property type="match status" value="1"/>
</dbReference>
<feature type="transmembrane region" description="Helical" evidence="5">
    <location>
        <begin position="542"/>
        <end position="561"/>
    </location>
</feature>
<dbReference type="InterPro" id="IPR001940">
    <property type="entry name" value="Peptidase_S1C"/>
</dbReference>
<keyword evidence="2 5" id="KW-0812">Transmembrane</keyword>
<feature type="transmembrane region" description="Helical" evidence="5">
    <location>
        <begin position="613"/>
        <end position="634"/>
    </location>
</feature>
<evidence type="ECO:0000313" key="9">
    <source>
        <dbReference type="Proteomes" id="UP000194003"/>
    </source>
</evidence>
<reference evidence="8 9" key="2">
    <citation type="journal article" date="2016" name="BMC Genomics">
        <title>Combined genomic and structural analyses of a cultured magnetotactic bacterium reveals its niche adaptation to a dynamic environment.</title>
        <authorList>
            <person name="Araujo A.C."/>
            <person name="Morillo V."/>
            <person name="Cypriano J."/>
            <person name="Teixeira L.C."/>
            <person name="Leao P."/>
            <person name="Lyra S."/>
            <person name="Almeida L.G."/>
            <person name="Bazylinski D.A."/>
            <person name="Vasconcellos A.T."/>
            <person name="Abreu F."/>
            <person name="Lins U."/>
        </authorList>
    </citation>
    <scope>NUCLEOTIDE SEQUENCE [LARGE SCALE GENOMIC DNA]</scope>
    <source>
        <strain evidence="8 9">IT-1</strain>
    </source>
</reference>
<dbReference type="PRINTS" id="PR00834">
    <property type="entry name" value="PROTEASES2C"/>
</dbReference>
<comment type="subcellular location">
    <subcellularLocation>
        <location evidence="5">Cell membrane</location>
        <topology evidence="5">Multi-pass membrane protein</topology>
    </subcellularLocation>
    <subcellularLocation>
        <location evidence="1">Membrane</location>
        <topology evidence="1">Multi-pass membrane protein</topology>
    </subcellularLocation>
</comment>
<feature type="region of interest" description="Disordered" evidence="6">
    <location>
        <begin position="296"/>
        <end position="315"/>
    </location>
</feature>
<name>W0LMV9_9PROT</name>
<evidence type="ECO:0000256" key="3">
    <source>
        <dbReference type="ARBA" id="ARBA00022989"/>
    </source>
</evidence>
<dbReference type="GO" id="GO:0005886">
    <property type="term" value="C:plasma membrane"/>
    <property type="evidence" value="ECO:0007669"/>
    <property type="project" value="UniProtKB-SubCell"/>
</dbReference>
<dbReference type="STRING" id="1434232.MAIT1_05499"/>
<dbReference type="RefSeq" id="WP_085440043.1">
    <property type="nucleotide sequence ID" value="NZ_LVJN01000004.1"/>
</dbReference>
<feature type="transmembrane region" description="Helical" evidence="5">
    <location>
        <begin position="424"/>
        <end position="449"/>
    </location>
</feature>
<evidence type="ECO:0000313" key="7">
    <source>
        <dbReference type="EMBL" id="AHG23884.1"/>
    </source>
</evidence>
<dbReference type="EMBL" id="LVJN01000004">
    <property type="protein sequence ID" value="OSM08631.1"/>
    <property type="molecule type" value="Genomic_DNA"/>
</dbReference>
<dbReference type="AlphaFoldDB" id="W0LMV9"/>
<gene>
    <name evidence="7" type="primary">mamO</name>
    <name evidence="8" type="ORF">MAIT1_05499</name>
    <name evidence="7" type="ORF">MIIT1_05499</name>
</gene>
<feature type="transmembrane region" description="Helical" evidence="5">
    <location>
        <begin position="20"/>
        <end position="39"/>
    </location>
</feature>
<dbReference type="InterPro" id="IPR009003">
    <property type="entry name" value="Peptidase_S1_PA"/>
</dbReference>
<reference evidence="7" key="1">
    <citation type="journal article" date="2014" name="Front. Microbiol.">
        <title>Isolation, cultivation and genomic analysis of magnetosome biomineralization genes of a new genus of South-seeking magnetotactic cocci within the Alphaproteobacteria.</title>
        <authorList>
            <person name="Morillo V."/>
            <person name="Abreu F."/>
            <person name="Araujo A.C."/>
            <person name="de Almeida L.G."/>
            <person name="Enrich-Prast A."/>
            <person name="Farina M."/>
            <person name="de Vasconcelos A.T."/>
            <person name="Bazylinski D.A."/>
            <person name="Lins U."/>
        </authorList>
    </citation>
    <scope>NUCLEOTIDE SEQUENCE</scope>
    <source>
        <strain evidence="7">IT-1</strain>
    </source>
</reference>
<keyword evidence="3 5" id="KW-1133">Transmembrane helix</keyword>
<evidence type="ECO:0000313" key="8">
    <source>
        <dbReference type="EMBL" id="OSM08631.1"/>
    </source>
</evidence>
<evidence type="ECO:0000256" key="2">
    <source>
        <dbReference type="ARBA" id="ARBA00022692"/>
    </source>
</evidence>
<feature type="transmembrane region" description="Helical" evidence="5">
    <location>
        <begin position="461"/>
        <end position="480"/>
    </location>
</feature>
<keyword evidence="4 5" id="KW-0472">Membrane</keyword>
<dbReference type="Gene3D" id="2.40.10.10">
    <property type="entry name" value="Trypsin-like serine proteases"/>
    <property type="match status" value="2"/>
</dbReference>